<feature type="transmembrane region" description="Helical" evidence="12">
    <location>
        <begin position="973"/>
        <end position="989"/>
    </location>
</feature>
<accession>A0A8C5CI67</accession>
<evidence type="ECO:0000256" key="6">
    <source>
        <dbReference type="ARBA" id="ARBA00022989"/>
    </source>
</evidence>
<dbReference type="InterPro" id="IPR031334">
    <property type="entry name" value="Piezo_cap_dom"/>
</dbReference>
<dbReference type="PANTHER" id="PTHR47049">
    <property type="entry name" value="PIEZO-TYPE MECHANOSENSITIVE ION CHANNEL HOMOLOG"/>
    <property type="match status" value="1"/>
</dbReference>
<dbReference type="Pfam" id="PF24874">
    <property type="entry name" value="Piezo_THU9_anchor"/>
    <property type="match status" value="1"/>
</dbReference>
<feature type="transmembrane region" description="Helical" evidence="12">
    <location>
        <begin position="1951"/>
        <end position="1974"/>
    </location>
</feature>
<evidence type="ECO:0000259" key="15">
    <source>
        <dbReference type="Pfam" id="PF15917"/>
    </source>
</evidence>
<feature type="region of interest" description="Disordered" evidence="11">
    <location>
        <begin position="114"/>
        <end position="149"/>
    </location>
</feature>
<feature type="transmembrane region" description="Helical" evidence="12">
    <location>
        <begin position="289"/>
        <end position="310"/>
    </location>
</feature>
<feature type="transmembrane region" description="Helical" evidence="12">
    <location>
        <begin position="787"/>
        <end position="807"/>
    </location>
</feature>
<keyword evidence="10" id="KW-0175">Coiled coil</keyword>
<feature type="transmembrane region" description="Helical" evidence="12">
    <location>
        <begin position="567"/>
        <end position="586"/>
    </location>
</feature>
<feature type="transmembrane region" description="Helical" evidence="12">
    <location>
        <begin position="67"/>
        <end position="84"/>
    </location>
</feature>
<comment type="subcellular location">
    <subcellularLocation>
        <location evidence="1">Cell membrane</location>
        <topology evidence="1">Multi-pass membrane protein</topology>
    </subcellularLocation>
</comment>
<feature type="compositionally biased region" description="Pro residues" evidence="11">
    <location>
        <begin position="1641"/>
        <end position="1650"/>
    </location>
</feature>
<evidence type="ECO:0000256" key="11">
    <source>
        <dbReference type="SAM" id="MobiDB-lite"/>
    </source>
</evidence>
<feature type="transmembrane region" description="Helical" evidence="12">
    <location>
        <begin position="541"/>
        <end position="561"/>
    </location>
</feature>
<dbReference type="GO" id="GO:0005886">
    <property type="term" value="C:plasma membrane"/>
    <property type="evidence" value="ECO:0007669"/>
    <property type="project" value="UniProtKB-SubCell"/>
</dbReference>
<feature type="coiled-coil region" evidence="10">
    <location>
        <begin position="1283"/>
        <end position="1317"/>
    </location>
</feature>
<feature type="compositionally biased region" description="Low complexity" evidence="11">
    <location>
        <begin position="1873"/>
        <end position="1884"/>
    </location>
</feature>
<evidence type="ECO:0000259" key="16">
    <source>
        <dbReference type="Pfam" id="PF23188"/>
    </source>
</evidence>
<feature type="transmembrane region" description="Helical" evidence="12">
    <location>
        <begin position="2055"/>
        <end position="2075"/>
    </location>
</feature>
<dbReference type="InterPro" id="IPR027272">
    <property type="entry name" value="Piezo"/>
</dbReference>
<dbReference type="InterPro" id="IPR056769">
    <property type="entry name" value="Piezo_TM1-24"/>
</dbReference>
<feature type="domain" description="Piezo TM25-28" evidence="15">
    <location>
        <begin position="1100"/>
        <end position="1411"/>
    </location>
</feature>
<dbReference type="GO" id="GO:0008381">
    <property type="term" value="F:mechanosensitive monoatomic ion channel activity"/>
    <property type="evidence" value="ECO:0007669"/>
    <property type="project" value="InterPro"/>
</dbReference>
<feature type="region of interest" description="Disordered" evidence="11">
    <location>
        <begin position="1621"/>
        <end position="1650"/>
    </location>
</feature>
<feature type="transmembrane region" description="Helical" evidence="12">
    <location>
        <begin position="192"/>
        <end position="213"/>
    </location>
</feature>
<reference evidence="19" key="2">
    <citation type="submission" date="2025-09" db="UniProtKB">
        <authorList>
            <consortium name="Ensembl"/>
        </authorList>
    </citation>
    <scope>IDENTIFICATION</scope>
</reference>
<feature type="compositionally biased region" description="Acidic residues" evidence="11">
    <location>
        <begin position="522"/>
        <end position="531"/>
    </location>
</feature>
<feature type="region of interest" description="Disordered" evidence="11">
    <location>
        <begin position="1859"/>
        <end position="1903"/>
    </location>
</feature>
<feature type="transmembrane region" description="Helical" evidence="12">
    <location>
        <begin position="949"/>
        <end position="967"/>
    </location>
</feature>
<keyword evidence="20" id="KW-1185">Reference proteome</keyword>
<proteinExistence type="inferred from homology"/>
<feature type="domain" description="Piezo non-specific cation channel cap" evidence="14">
    <location>
        <begin position="2223"/>
        <end position="2501"/>
    </location>
</feature>
<dbReference type="InterPro" id="IPR056770">
    <property type="entry name" value="Piezo_THU9_anchor"/>
</dbReference>
<keyword evidence="6 12" id="KW-1133">Transmembrane helix</keyword>
<feature type="region of interest" description="Disordered" evidence="11">
    <location>
        <begin position="1575"/>
        <end position="1602"/>
    </location>
</feature>
<feature type="compositionally biased region" description="Low complexity" evidence="11">
    <location>
        <begin position="1577"/>
        <end position="1591"/>
    </location>
</feature>
<feature type="transmembrane region" description="Helical" evidence="12">
    <location>
        <begin position="649"/>
        <end position="670"/>
    </location>
</feature>
<organism evidence="19 20">
    <name type="scientific">Gadus morhua</name>
    <name type="common">Atlantic cod</name>
    <dbReference type="NCBI Taxonomy" id="8049"/>
    <lineage>
        <taxon>Eukaryota</taxon>
        <taxon>Metazoa</taxon>
        <taxon>Chordata</taxon>
        <taxon>Craniata</taxon>
        <taxon>Vertebrata</taxon>
        <taxon>Euteleostomi</taxon>
        <taxon>Actinopterygii</taxon>
        <taxon>Neopterygii</taxon>
        <taxon>Teleostei</taxon>
        <taxon>Neoteleostei</taxon>
        <taxon>Acanthomorphata</taxon>
        <taxon>Zeiogadaria</taxon>
        <taxon>Gadariae</taxon>
        <taxon>Gadiformes</taxon>
        <taxon>Gadoidei</taxon>
        <taxon>Gadidae</taxon>
        <taxon>Gadus</taxon>
    </lineage>
</organism>
<evidence type="ECO:0000313" key="19">
    <source>
        <dbReference type="Ensembl" id="ENSGMOP00000060806.1"/>
    </source>
</evidence>
<feature type="compositionally biased region" description="Low complexity" evidence="11">
    <location>
        <begin position="1621"/>
        <end position="1640"/>
    </location>
</feature>
<feature type="transmembrane region" description="Helical" evidence="12">
    <location>
        <begin position="1057"/>
        <end position="1075"/>
    </location>
</feature>
<dbReference type="Pfam" id="PF12166">
    <property type="entry name" value="Piezo_cap"/>
    <property type="match status" value="1"/>
</dbReference>
<dbReference type="GeneTree" id="ENSGT00940000154456"/>
<feature type="transmembrane region" description="Helical" evidence="12">
    <location>
        <begin position="1180"/>
        <end position="1204"/>
    </location>
</feature>
<feature type="domain" description="Piezo THU9 and anchor" evidence="18">
    <location>
        <begin position="1949"/>
        <end position="2185"/>
    </location>
</feature>
<feature type="region of interest" description="Disordered" evidence="11">
    <location>
        <begin position="1318"/>
        <end position="1353"/>
    </location>
</feature>
<evidence type="ECO:0000256" key="13">
    <source>
        <dbReference type="SAM" id="SignalP"/>
    </source>
</evidence>
<evidence type="ECO:0000256" key="7">
    <source>
        <dbReference type="ARBA" id="ARBA00023065"/>
    </source>
</evidence>
<keyword evidence="9" id="KW-0407">Ion channel</keyword>
<feature type="transmembrane region" description="Helical" evidence="12">
    <location>
        <begin position="478"/>
        <end position="494"/>
    </location>
</feature>
<evidence type="ECO:0000259" key="17">
    <source>
        <dbReference type="Pfam" id="PF24871"/>
    </source>
</evidence>
<feature type="compositionally biased region" description="Basic and acidic residues" evidence="11">
    <location>
        <begin position="715"/>
        <end position="725"/>
    </location>
</feature>
<evidence type="ECO:0000259" key="14">
    <source>
        <dbReference type="Pfam" id="PF12166"/>
    </source>
</evidence>
<feature type="signal peptide" evidence="13">
    <location>
        <begin position="1"/>
        <end position="18"/>
    </location>
</feature>
<dbReference type="PANTHER" id="PTHR47049:SF6">
    <property type="entry name" value="PIEZO-TYPE MECHANOSENSITIVE ION CHANNEL COMPONENT"/>
    <property type="match status" value="1"/>
</dbReference>
<keyword evidence="8 12" id="KW-0472">Membrane</keyword>
<feature type="chain" id="PRO_5046332286" description="Piezo-type mechanosensitive ion channel component" evidence="13">
    <location>
        <begin position="19"/>
        <end position="2504"/>
    </location>
</feature>
<dbReference type="OMA" id="NDDAMQW"/>
<evidence type="ECO:0000256" key="3">
    <source>
        <dbReference type="ARBA" id="ARBA00022448"/>
    </source>
</evidence>
<feature type="transmembrane region" description="Helical" evidence="12">
    <location>
        <begin position="1145"/>
        <end position="1168"/>
    </location>
</feature>
<feature type="transmembrane region" description="Helical" evidence="12">
    <location>
        <begin position="1695"/>
        <end position="1720"/>
    </location>
</feature>
<evidence type="ECO:0000313" key="20">
    <source>
        <dbReference type="Proteomes" id="UP000694546"/>
    </source>
</evidence>
<feature type="transmembrane region" description="Helical" evidence="12">
    <location>
        <begin position="598"/>
        <end position="617"/>
    </location>
</feature>
<dbReference type="InterPro" id="IPR056768">
    <property type="entry name" value="THU_Piezo"/>
</dbReference>
<evidence type="ECO:0000256" key="10">
    <source>
        <dbReference type="SAM" id="Coils"/>
    </source>
</evidence>
<feature type="transmembrane region" description="Helical" evidence="12">
    <location>
        <begin position="437"/>
        <end position="458"/>
    </location>
</feature>
<keyword evidence="7" id="KW-0406">Ion transport</keyword>
<feature type="transmembrane region" description="Helical" evidence="12">
    <location>
        <begin position="1994"/>
        <end position="2012"/>
    </location>
</feature>
<feature type="transmembrane region" description="Helical" evidence="12">
    <location>
        <begin position="837"/>
        <end position="855"/>
    </location>
</feature>
<evidence type="ECO:0000259" key="18">
    <source>
        <dbReference type="Pfam" id="PF24874"/>
    </source>
</evidence>
<sequence length="2504" mass="287594">MSLCFTSMSFVLFHIIYQITVNSLLATHSINADFNCSMWEKSIRQIGFESVIGADPMNGIRVFLPDIGMFLTGLAVWLVCRSLVHKRPPEDMAQDNAHFQGNILLEEDHEAGYEAEGDDDEELSDEEDDDDDDEQEGEEHEEEEEAKESAKMKVLRFVAGVASKVKEIIGDLITTAGKVVVTILLGLTGAMLPSLTSAVYFFVFLFLCTWWSFCRTIDTLLFSCMCVLMAIFSAGHLVILYLYQFQFFQEAITTDDYYIRLFGISPLIRVDCTHTWKLNKNPDLYWHHFVNPGMLLLLYYTLATLIRLWLQEPTGQMEVGPSVSLAVLFRPRTASCSKCLLGALQGPNENSFEFTTTDNGPVGVDLYSTPHYKMDQSTFNPDPGSLPRFLRRYKRAVLHCDLHHLQAWSITYVSWLTFVFLLWSCILWMVRDRRRYAMITSPFMVMYGNLLLVLQYIWSFEVLNKVSGFFLKGNVPFSELWTKMLCLLSFWLLLRQTLMEREEKLSHTEAALSDVERRSSEKEEEEGEGGEPDVVQVLGSLIMALLVKYWLYICSGMFFFVSFEGRIVMYKIIYMMMFLSCVALYQVHYEWWRRALKYFWMSVVMYTMLVLILVYTFQFDTSPPFWRSLTGMDDKLEDLGLETFSVPELFSRIFIPASFLLVCILHLHYFHDRFLALTDLQALVAKEESTIYRLAHPDGSLADLTLLSSSSVDEPSLRSTEDRKGRGAAGGGAGGVPEEMLVVVTSTEEEDASSAGGTDLKNKWHLVVDRLTVLFLKFLEYFHKLQLFIWWLLEIHIIKIVSCYIILVSIKEVSLFNSVFLASWAFALPFTQVRPIASSICTVWTCVIVICKMLYQLKSIDPEFYSSNCTLSGRLVTGRLLVGSPAPPSGNNLLMLAILAFEVTIYRHQQYFRLRNKLTPPAARIIFHGITRQHLDQGIVNFVKYFVNYFFYKFGLETCLLLVVNVIGQRMDFYAMLHAFALSVVMYRRRRKAIAEIWPKYCCFLACMITFQYFMCVGIPPAACKDYPWRFPNSGTESNVVKWLYVPDFHTKPNPMFLFYDFMLLLCASLQRQVFDDENKAAVRLMAGDNVEICRDLDAATFSVHNPVPDFIHCRSYLDMLKVTMFSYLFWFVLTILFFTGTTRISVFCMGYLVACFYFLLFGGELLLKPIKKILRLWDLLIAYNVFVITMKNILSILACGYIHTLLVKHCWLIQLLSLAYIADQCELPKDEAGIIWDSICFAFLLLQRRVFMSYYFLHVVADIRASQILASRGAELFQATIVKAVRARLDEEHRSMEQLKRQMDRIKMRQQKFKRGKEKMLSMTQESGEGQSLVPPEEEDDGTEKATGTAPLVTRHVVRSGDYYLFETDSEEEEEEEDKTEEDLPKKSAFQFLYHAWITDPKTALREKAKERRKFWKKYTKGVRSRKSKKESHVTIEVGDLPEGVGEDEDSKKSKDNVIKRMYNIIKFLLVLCQTTVDSFTKWMNEMCQEHIDISSVLRIERCMLTREVKKPPGANMAARRPLPRRLSVHTSGYTEATMLSRQSTLDDLDGMPECIPKTSERARPKLRKIYGMDASNSSADSGSSLVSRLTPPPPLPISPHTHHHTRHYFNCYHGTKSKPPVSSSPHSSSLSTLPCHRSVPPPPPPCPSVRPSRMFYDEELDQSEKFYDSQPLGLQLGYALYNMLVAHSEMVCYLVIILNHIMSANLATLVIPINIFLWAMLSVPRPSKRFWMTAIVYTEVTICIKYFFQFGFFPFNQMKAEKSKPYHPPNIIGVEKKDGYAHYDLIQLLALFFHRSILKVRLLATMQPPRYPCPDCLFQSVSSVRDAAAAPSVRSESRGSVRSLDVDGPVDSVQVQMHHSQQKTFQRRKSSSGGSFISHRSGLSSARSRHDGSEASVQKSRKQLMAEKLREQLIRGKAMVVKRCMDFYEPIRQFFYNLIHPEYSAVTDVYVLMFLADTVDFIIIVFGFWAFGKHSAADITSSLSEDQVPGPFLVMVLIQFGSMVVDRALYLRKTVMGKVVFQVILVFGIHFWMFFILPGVTEKRFNQNRVAQMWYFVKCIYFGLSAYQIRCGYPTRVLGNFLTKSYNYLNLFLFQGFRLVPFLTELRAVMDWVWTDTSLSLSSWICVEDIYAHIFVLKCWRESEKKFPQPRGQKKKATVKYGLGGMIVALLICIVWFPLLFMSLVKSVAGVVNRPLDVSLTITLAGFQPIFTMSAQQKQLRNITEHEYAAFVRGYTKNDECMQWLETYQYEDLTIAELEGSSNSLWTISPPSRKNLIDMLQHPGEEFTITVSWSIQRNLTLGAKAEFATGKLVERLDTDTRDHLMQLLNNTSTTTTPFCFPIHPVSSFLSHHASDKKKENISLSLERSAQSSGEVREWWVVNQSEPGSIKKKTNMTGLDLYIFSDQVSPPSLGFLAGYGIMGLYASVVLVIGKFVREFFSGISHTIMFEELPNVDRILKLCTDIFLVRETGELDLEEDMYAKLIFLYRSPETMIKWTREKTE</sequence>
<evidence type="ECO:0000256" key="1">
    <source>
        <dbReference type="ARBA" id="ARBA00004651"/>
    </source>
</evidence>
<feature type="transmembrane region" description="Helical" evidence="12">
    <location>
        <begin position="412"/>
        <end position="430"/>
    </location>
</feature>
<comment type="similarity">
    <text evidence="2">Belongs to the PIEZO (TC 1.A.75) family.</text>
</comment>
<dbReference type="Ensembl" id="ENSGMOT00000025042.1">
    <property type="protein sequence ID" value="ENSGMOP00000060806.1"/>
    <property type="gene ID" value="ENSGMOG00000012323.2"/>
</dbReference>
<feature type="domain" description="Piezo transmembrane helical unit" evidence="16">
    <location>
        <begin position="1687"/>
        <end position="1802"/>
    </location>
</feature>
<evidence type="ECO:0000256" key="4">
    <source>
        <dbReference type="ARBA" id="ARBA00022475"/>
    </source>
</evidence>
<keyword evidence="5 12" id="KW-0812">Transmembrane</keyword>
<feature type="region of interest" description="Disordered" evidence="11">
    <location>
        <begin position="712"/>
        <end position="736"/>
    </location>
</feature>
<evidence type="ECO:0000256" key="9">
    <source>
        <dbReference type="ARBA" id="ARBA00023303"/>
    </source>
</evidence>
<evidence type="ECO:0000256" key="2">
    <source>
        <dbReference type="ARBA" id="ARBA00007821"/>
    </source>
</evidence>
<feature type="transmembrane region" description="Helical" evidence="12">
    <location>
        <begin position="1001"/>
        <end position="1023"/>
    </location>
</feature>
<feature type="transmembrane region" description="Helical" evidence="12">
    <location>
        <begin position="2021"/>
        <end position="2043"/>
    </location>
</feature>
<feature type="transmembrane region" description="Helical" evidence="12">
    <location>
        <begin position="1732"/>
        <end position="1750"/>
    </location>
</feature>
<evidence type="ECO:0008006" key="21">
    <source>
        <dbReference type="Google" id="ProtNLM"/>
    </source>
</evidence>
<dbReference type="InterPro" id="IPR031805">
    <property type="entry name" value="Piezo_TM25-28"/>
</dbReference>
<feature type="transmembrane region" description="Helical" evidence="12">
    <location>
        <begin position="1120"/>
        <end position="1139"/>
    </location>
</feature>
<feature type="domain" description="Piezo TM1-24" evidence="17">
    <location>
        <begin position="2"/>
        <end position="675"/>
    </location>
</feature>
<keyword evidence="13" id="KW-0732">Signal</keyword>
<name>A0A8C5CI67_GADMO</name>
<dbReference type="Proteomes" id="UP000694546">
    <property type="component" value="Chromosome 8"/>
</dbReference>
<feature type="transmembrane region" description="Helical" evidence="12">
    <location>
        <begin position="219"/>
        <end position="243"/>
    </location>
</feature>
<feature type="transmembrane region" description="Helical" evidence="12">
    <location>
        <begin position="2414"/>
        <end position="2434"/>
    </location>
</feature>
<evidence type="ECO:0000256" key="5">
    <source>
        <dbReference type="ARBA" id="ARBA00022692"/>
    </source>
</evidence>
<feature type="region of interest" description="Disordered" evidence="11">
    <location>
        <begin position="510"/>
        <end position="531"/>
    </location>
</feature>
<dbReference type="Pfam" id="PF23188">
    <property type="entry name" value="THU_Piezo1"/>
    <property type="match status" value="1"/>
</dbReference>
<evidence type="ECO:0000256" key="12">
    <source>
        <dbReference type="SAM" id="Phobius"/>
    </source>
</evidence>
<dbReference type="Pfam" id="PF24871">
    <property type="entry name" value="Piezo_TM1-24"/>
    <property type="match status" value="1"/>
</dbReference>
<dbReference type="Pfam" id="PF15917">
    <property type="entry name" value="Piezo_TM25-28"/>
    <property type="match status" value="1"/>
</dbReference>
<keyword evidence="3" id="KW-0813">Transport</keyword>
<keyword evidence="4" id="KW-1003">Cell membrane</keyword>
<protein>
    <recommendedName>
        <fullName evidence="21">Piezo-type mechanosensitive ion channel component</fullName>
    </recommendedName>
</protein>
<reference evidence="19" key="1">
    <citation type="submission" date="2025-08" db="UniProtKB">
        <authorList>
            <consortium name="Ensembl"/>
        </authorList>
    </citation>
    <scope>IDENTIFICATION</scope>
</reference>
<feature type="compositionally biased region" description="Acidic residues" evidence="11">
    <location>
        <begin position="114"/>
        <end position="146"/>
    </location>
</feature>
<feature type="transmembrane region" description="Helical" evidence="12">
    <location>
        <begin position="2163"/>
        <end position="2187"/>
    </location>
</feature>
<evidence type="ECO:0000256" key="8">
    <source>
        <dbReference type="ARBA" id="ARBA00023136"/>
    </source>
</evidence>